<feature type="compositionally biased region" description="Acidic residues" evidence="1">
    <location>
        <begin position="404"/>
        <end position="416"/>
    </location>
</feature>
<feature type="region of interest" description="Disordered" evidence="1">
    <location>
        <begin position="336"/>
        <end position="365"/>
    </location>
</feature>
<dbReference type="GeneID" id="19012412"/>
<keyword evidence="3" id="KW-1185">Reference proteome</keyword>
<dbReference type="EMBL" id="FO082267">
    <property type="protein sequence ID" value="CCO19103.1"/>
    <property type="molecule type" value="Genomic_DNA"/>
</dbReference>
<protein>
    <submittedName>
        <fullName evidence="2">Uncharacterized protein</fullName>
    </submittedName>
</protein>
<feature type="compositionally biased region" description="Acidic residues" evidence="1">
    <location>
        <begin position="215"/>
        <end position="226"/>
    </location>
</feature>
<evidence type="ECO:0000256" key="1">
    <source>
        <dbReference type="SAM" id="MobiDB-lite"/>
    </source>
</evidence>
<dbReference type="Proteomes" id="UP000198341">
    <property type="component" value="Chromosome 12"/>
</dbReference>
<evidence type="ECO:0000313" key="3">
    <source>
        <dbReference type="Proteomes" id="UP000198341"/>
    </source>
</evidence>
<accession>K8FBT2</accession>
<gene>
    <name evidence="2" type="ordered locus">Bathy12g02250</name>
</gene>
<feature type="region of interest" description="Disordered" evidence="1">
    <location>
        <begin position="382"/>
        <end position="416"/>
    </location>
</feature>
<organism evidence="2 3">
    <name type="scientific">Bathycoccus prasinos</name>
    <dbReference type="NCBI Taxonomy" id="41875"/>
    <lineage>
        <taxon>Eukaryota</taxon>
        <taxon>Viridiplantae</taxon>
        <taxon>Chlorophyta</taxon>
        <taxon>Mamiellophyceae</taxon>
        <taxon>Mamiellales</taxon>
        <taxon>Bathycoccaceae</taxon>
        <taxon>Bathycoccus</taxon>
    </lineage>
</organism>
<reference evidence="2 3" key="1">
    <citation type="submission" date="2011-10" db="EMBL/GenBank/DDBJ databases">
        <authorList>
            <person name="Genoscope - CEA"/>
        </authorList>
    </citation>
    <scope>NUCLEOTIDE SEQUENCE [LARGE SCALE GENOMIC DNA]</scope>
    <source>
        <strain evidence="2 3">RCC 1105</strain>
    </source>
</reference>
<sequence>MNESHPPLDEAAKTALFHAQNAVLHCKQSWKELKDALGKTTRNIAENVDSKACEMHFLKLEESINHVERTYEEVKRDAVLSNMLREARESRPPFVLTAKIPKERSAFFGSSLGNLLSHYEGRCARKKEFFEGAEKKMKKMIGGMTPYDGSVIAYAVDERGKRIGFNAFEVNEKCHMVKVISSGNFECRAPWDGWNIESILELEIGPDDWKKREEEEREEEDEEVVEEPTKKRAKKVANAKKSWTDGPGNVVAKKKDEDASSSIALEFAKVSLRKKSVAEMVGEKNEKKAFEKFTKMARERAKENIKKYCGDDGKKGAAVMALAMLLEWFEDFHTTSRAAKKAKERDDNGGGGGNEMEADPRTCGVEVQKRYLPEYYKDSETKNMTYQDVAKQEQTKEKKGEKAEEGEEEEEGEVKE</sequence>
<dbReference type="KEGG" id="bpg:Bathy12g02250"/>
<dbReference type="AlphaFoldDB" id="K8FBT2"/>
<feature type="compositionally biased region" description="Basic and acidic residues" evidence="1">
    <location>
        <begin position="390"/>
        <end position="403"/>
    </location>
</feature>
<dbReference type="RefSeq" id="XP_007509988.1">
    <property type="nucleotide sequence ID" value="XM_007509926.1"/>
</dbReference>
<proteinExistence type="predicted"/>
<feature type="region of interest" description="Disordered" evidence="1">
    <location>
        <begin position="211"/>
        <end position="255"/>
    </location>
</feature>
<evidence type="ECO:0000313" key="2">
    <source>
        <dbReference type="EMBL" id="CCO19103.1"/>
    </source>
</evidence>
<name>K8FBT2_9CHLO</name>